<organism evidence="1 2">
    <name type="scientific">Candidatus Salinicoccus stercoripullorum</name>
    <dbReference type="NCBI Taxonomy" id="2838756"/>
    <lineage>
        <taxon>Bacteria</taxon>
        <taxon>Bacillati</taxon>
        <taxon>Bacillota</taxon>
        <taxon>Bacilli</taxon>
        <taxon>Bacillales</taxon>
        <taxon>Staphylococcaceae</taxon>
        <taxon>Salinicoccus</taxon>
    </lineage>
</organism>
<dbReference type="GO" id="GO:0008270">
    <property type="term" value="F:zinc ion binding"/>
    <property type="evidence" value="ECO:0007669"/>
    <property type="project" value="UniProtKB-KW"/>
</dbReference>
<keyword evidence="1" id="KW-0479">Metal-binding</keyword>
<dbReference type="Pfam" id="PF10782">
    <property type="entry name" value="zf-C2HCIx2C"/>
    <property type="match status" value="1"/>
</dbReference>
<protein>
    <submittedName>
        <fullName evidence="1">Zinc-finger domain-containing protein</fullName>
    </submittedName>
</protein>
<reference evidence="1" key="2">
    <citation type="submission" date="2021-04" db="EMBL/GenBank/DDBJ databases">
        <authorList>
            <person name="Gilroy R."/>
        </authorList>
    </citation>
    <scope>NUCLEOTIDE SEQUENCE</scope>
    <source>
        <strain evidence="1">ChiHjej13B12-752</strain>
    </source>
</reference>
<evidence type="ECO:0000313" key="1">
    <source>
        <dbReference type="EMBL" id="HIW12126.1"/>
    </source>
</evidence>
<keyword evidence="1" id="KW-0863">Zinc-finger</keyword>
<accession>A0A9D1QG31</accession>
<evidence type="ECO:0000313" key="2">
    <source>
        <dbReference type="Proteomes" id="UP000823989"/>
    </source>
</evidence>
<dbReference type="InterPro" id="IPR019718">
    <property type="entry name" value="DUF2602"/>
</dbReference>
<name>A0A9D1QG31_9STAP</name>
<sequence length="57" mass="6590">MNTEVLDKINNLEEKYCRDCILKMLNRQQGSKTTAHNFCIHECSVGKQIRAHGNNLQ</sequence>
<proteinExistence type="predicted"/>
<reference evidence="1" key="1">
    <citation type="journal article" date="2021" name="PeerJ">
        <title>Extensive microbial diversity within the chicken gut microbiome revealed by metagenomics and culture.</title>
        <authorList>
            <person name="Gilroy R."/>
            <person name="Ravi A."/>
            <person name="Getino M."/>
            <person name="Pursley I."/>
            <person name="Horton D.L."/>
            <person name="Alikhan N.F."/>
            <person name="Baker D."/>
            <person name="Gharbi K."/>
            <person name="Hall N."/>
            <person name="Watson M."/>
            <person name="Adriaenssens E.M."/>
            <person name="Foster-Nyarko E."/>
            <person name="Jarju S."/>
            <person name="Secka A."/>
            <person name="Antonio M."/>
            <person name="Oren A."/>
            <person name="Chaudhuri R.R."/>
            <person name="La Ragione R."/>
            <person name="Hildebrand F."/>
            <person name="Pallen M.J."/>
        </authorList>
    </citation>
    <scope>NUCLEOTIDE SEQUENCE</scope>
    <source>
        <strain evidence="1">ChiHjej13B12-752</strain>
    </source>
</reference>
<dbReference type="Proteomes" id="UP000823989">
    <property type="component" value="Unassembled WGS sequence"/>
</dbReference>
<keyword evidence="1" id="KW-0862">Zinc</keyword>
<dbReference type="EMBL" id="DXHR01000011">
    <property type="protein sequence ID" value="HIW12126.1"/>
    <property type="molecule type" value="Genomic_DNA"/>
</dbReference>
<comment type="caution">
    <text evidence="1">The sequence shown here is derived from an EMBL/GenBank/DDBJ whole genome shotgun (WGS) entry which is preliminary data.</text>
</comment>
<dbReference type="AlphaFoldDB" id="A0A9D1QG31"/>
<gene>
    <name evidence="1" type="ORF">H9891_03100</name>
</gene>